<reference evidence="6 7" key="1">
    <citation type="journal article" date="2013" name="Proc. Natl. Acad. Sci. U.S.A.">
        <title>Genome of an arbuscular mycorrhizal fungus provides insight into the oldest plant symbiosis.</title>
        <authorList>
            <person name="Tisserant E."/>
            <person name="Malbreil M."/>
            <person name="Kuo A."/>
            <person name="Kohler A."/>
            <person name="Symeonidi A."/>
            <person name="Balestrini R."/>
            <person name="Charron P."/>
            <person name="Duensing N."/>
            <person name="Frei Dit Frey N."/>
            <person name="Gianinazzi-Pearson V."/>
            <person name="Gilbert L.B."/>
            <person name="Handa Y."/>
            <person name="Herr J.R."/>
            <person name="Hijri M."/>
            <person name="Koul R."/>
            <person name="Kawaguchi M."/>
            <person name="Krajinski F."/>
            <person name="Lammers P.J."/>
            <person name="Masclaux F.G."/>
            <person name="Murat C."/>
            <person name="Morin E."/>
            <person name="Ndikumana S."/>
            <person name="Pagni M."/>
            <person name="Petitpierre D."/>
            <person name="Requena N."/>
            <person name="Rosikiewicz P."/>
            <person name="Riley R."/>
            <person name="Saito K."/>
            <person name="San Clemente H."/>
            <person name="Shapiro H."/>
            <person name="van Tuinen D."/>
            <person name="Becard G."/>
            <person name="Bonfante P."/>
            <person name="Paszkowski U."/>
            <person name="Shachar-Hill Y.Y."/>
            <person name="Tuskan G.A."/>
            <person name="Young P.W."/>
            <person name="Sanders I.R."/>
            <person name="Henrissat B."/>
            <person name="Rensing S.A."/>
            <person name="Grigoriev I.V."/>
            <person name="Corradi N."/>
            <person name="Roux C."/>
            <person name="Martin F."/>
        </authorList>
    </citation>
    <scope>NUCLEOTIDE SEQUENCE [LARGE SCALE GENOMIC DNA]</scope>
    <source>
        <strain evidence="6 7">DAOM 197198</strain>
    </source>
</reference>
<dbReference type="GO" id="GO:0016491">
    <property type="term" value="F:oxidoreductase activity"/>
    <property type="evidence" value="ECO:0007669"/>
    <property type="project" value="UniProtKB-KW"/>
</dbReference>
<sequence length="576" mass="63405">MNFKKRFRFISLILYLTILVKTSIAVFVPGSYLTLPQCIAATEVSVIYPNYPGWRDAKIGERIRFQRRPVVVTYPINTTQVQWLVQCANSFKRMPVPRNGGHSNIGSSSMDNSVVIDISYMDSLVIDAATQTATVGGGIRLGPLYIELDKAGFTIISATHPTVGLSGAIASGGFGLQSRKYGVTGDWVLEAEVVTSDGSLLIANAGSHSDLFWALRGGGGGKYGIVTQWKLKLIPVWPKFTVFNINYFYNGFEEVLTNFWNWAYGSIEDLSVSFVFTNNEFNIQGHFLGGEKDLHELVDKTGLFKLSNAKAVKHDECTHLGSRAYFLDKDKTCDKIYLLNVGNSPFGPNYGDDPSLLTLQTAEITLVTEGVIEGYGAAPKQQREYVKTKSMFFAKELSVENITTIVERAKAMPPGAHAELTAYGGILGTQPTDLTAFPHRNGVAYHLLLEVSLTGNATIDEIALNFVNTWEEDLRPLSNGRSYVGYEDEDLVNPGLSYFGGNLETLKNIDSIYDPNNILDSGQSQQQTELPLTNEKCPYIVGGDPPGRRSSGVKINENNLNYITSILITFIILIAF</sequence>
<comment type="cofactor">
    <cofactor evidence="1">
        <name>FAD</name>
        <dbReference type="ChEBI" id="CHEBI:57692"/>
    </cofactor>
</comment>
<dbReference type="SUPFAM" id="SSF56176">
    <property type="entry name" value="FAD-binding/transporter-associated domain-like"/>
    <property type="match status" value="1"/>
</dbReference>
<evidence type="ECO:0000313" key="7">
    <source>
        <dbReference type="Proteomes" id="UP000018888"/>
    </source>
</evidence>
<organism evidence="6 7">
    <name type="scientific">Rhizophagus irregularis (strain DAOM 181602 / DAOM 197198 / MUCL 43194)</name>
    <name type="common">Arbuscular mycorrhizal fungus</name>
    <name type="synonym">Glomus intraradices</name>
    <dbReference type="NCBI Taxonomy" id="747089"/>
    <lineage>
        <taxon>Eukaryota</taxon>
        <taxon>Fungi</taxon>
        <taxon>Fungi incertae sedis</taxon>
        <taxon>Mucoromycota</taxon>
        <taxon>Glomeromycotina</taxon>
        <taxon>Glomeromycetes</taxon>
        <taxon>Glomerales</taxon>
        <taxon>Glomeraceae</taxon>
        <taxon>Rhizophagus</taxon>
    </lineage>
</organism>
<dbReference type="InterPro" id="IPR006094">
    <property type="entry name" value="Oxid_FAD_bind_N"/>
</dbReference>
<evidence type="ECO:0000256" key="3">
    <source>
        <dbReference type="ARBA" id="ARBA00022630"/>
    </source>
</evidence>
<dbReference type="PANTHER" id="PTHR42973:SF39">
    <property type="entry name" value="FAD-BINDING PCMH-TYPE DOMAIN-CONTAINING PROTEIN"/>
    <property type="match status" value="1"/>
</dbReference>
<dbReference type="VEuPathDB" id="FungiDB:RhiirFUN_024952"/>
<name>A0A2H5TKY5_RHIID</name>
<evidence type="ECO:0000256" key="4">
    <source>
        <dbReference type="ARBA" id="ARBA00022827"/>
    </source>
</evidence>
<evidence type="ECO:0000256" key="5">
    <source>
        <dbReference type="ARBA" id="ARBA00023002"/>
    </source>
</evidence>
<keyword evidence="5" id="KW-0560">Oxidoreductase</keyword>
<dbReference type="Gene3D" id="3.30.465.10">
    <property type="match status" value="1"/>
</dbReference>
<dbReference type="STRING" id="747089.A0A2H5TKY5"/>
<dbReference type="PROSITE" id="PS51387">
    <property type="entry name" value="FAD_PCMH"/>
    <property type="match status" value="1"/>
</dbReference>
<dbReference type="GO" id="GO:0071949">
    <property type="term" value="F:FAD binding"/>
    <property type="evidence" value="ECO:0007669"/>
    <property type="project" value="InterPro"/>
</dbReference>
<comment type="similarity">
    <text evidence="2">Belongs to the oxygen-dependent FAD-linked oxidoreductase family.</text>
</comment>
<dbReference type="InterPro" id="IPR016169">
    <property type="entry name" value="FAD-bd_PCMH_sub2"/>
</dbReference>
<dbReference type="InterPro" id="IPR012951">
    <property type="entry name" value="BBE"/>
</dbReference>
<evidence type="ECO:0000256" key="2">
    <source>
        <dbReference type="ARBA" id="ARBA00005466"/>
    </source>
</evidence>
<dbReference type="Pfam" id="PF01565">
    <property type="entry name" value="FAD_binding_4"/>
    <property type="match status" value="1"/>
</dbReference>
<proteinExistence type="inferred from homology"/>
<dbReference type="InterPro" id="IPR050416">
    <property type="entry name" value="FAD-linked_Oxidoreductase"/>
</dbReference>
<dbReference type="Gene3D" id="3.40.462.20">
    <property type="match status" value="1"/>
</dbReference>
<evidence type="ECO:0000313" key="6">
    <source>
        <dbReference type="EMBL" id="POG61234.1"/>
    </source>
</evidence>
<dbReference type="InterPro" id="IPR016166">
    <property type="entry name" value="FAD-bd_PCMH"/>
</dbReference>
<keyword evidence="7" id="KW-1185">Reference proteome</keyword>
<dbReference type="AlphaFoldDB" id="A0A2H5TKY5"/>
<dbReference type="Proteomes" id="UP000018888">
    <property type="component" value="Unassembled WGS sequence"/>
</dbReference>
<dbReference type="InterPro" id="IPR036318">
    <property type="entry name" value="FAD-bd_PCMH-like_sf"/>
</dbReference>
<protein>
    <submittedName>
        <fullName evidence="6">Glucooligosaccharide oxidase</fullName>
    </submittedName>
</protein>
<dbReference type="EMBL" id="AUPC02000351">
    <property type="protein sequence ID" value="POG61234.1"/>
    <property type="molecule type" value="Genomic_DNA"/>
</dbReference>
<evidence type="ECO:0000256" key="1">
    <source>
        <dbReference type="ARBA" id="ARBA00001974"/>
    </source>
</evidence>
<keyword evidence="4" id="KW-0274">FAD</keyword>
<dbReference type="SMR" id="A0A2H5TKY5"/>
<dbReference type="PANTHER" id="PTHR42973">
    <property type="entry name" value="BINDING OXIDOREDUCTASE, PUTATIVE (AFU_ORTHOLOGUE AFUA_1G17690)-RELATED"/>
    <property type="match status" value="1"/>
</dbReference>
<keyword evidence="3" id="KW-0285">Flavoprotein</keyword>
<accession>A0A2H5TKY5</accession>
<comment type="caution">
    <text evidence="6">The sequence shown here is derived from an EMBL/GenBank/DDBJ whole genome shotgun (WGS) entry which is preliminary data.</text>
</comment>
<reference evidence="6 7" key="2">
    <citation type="journal article" date="2018" name="New Phytol.">
        <title>High intraspecific genome diversity in the model arbuscular mycorrhizal symbiont Rhizophagus irregularis.</title>
        <authorList>
            <person name="Chen E.C.H."/>
            <person name="Morin E."/>
            <person name="Beaudet D."/>
            <person name="Noel J."/>
            <person name="Yildirir G."/>
            <person name="Ndikumana S."/>
            <person name="Charron P."/>
            <person name="St-Onge C."/>
            <person name="Giorgi J."/>
            <person name="Kruger M."/>
            <person name="Marton T."/>
            <person name="Ropars J."/>
            <person name="Grigoriev I.V."/>
            <person name="Hainaut M."/>
            <person name="Henrissat B."/>
            <person name="Roux C."/>
            <person name="Martin F."/>
            <person name="Corradi N."/>
        </authorList>
    </citation>
    <scope>NUCLEOTIDE SEQUENCE [LARGE SCALE GENOMIC DNA]</scope>
    <source>
        <strain evidence="6 7">DAOM 197198</strain>
    </source>
</reference>
<gene>
    <name evidence="6" type="ORF">GLOIN_2v1705623</name>
</gene>
<dbReference type="Pfam" id="PF08031">
    <property type="entry name" value="BBE"/>
    <property type="match status" value="1"/>
</dbReference>